<evidence type="ECO:0000313" key="1">
    <source>
        <dbReference type="EMBL" id="MFD1045201.1"/>
    </source>
</evidence>
<sequence length="112" mass="12547">MGDPVGEREFFELVRLRPGMYVERPGFLTLAVYVEGYMGHAGRHGDSVFAGWRGWLADRLGHSHNLAWPLLVVRIAFPGSVGGPWDLAPEDDAKAVETMFSLLDEFLTERET</sequence>
<gene>
    <name evidence="1" type="ORF">ACFQ1S_06155</name>
</gene>
<protein>
    <recommendedName>
        <fullName evidence="3">Barstar (Barnase inhibitor)</fullName>
    </recommendedName>
</protein>
<dbReference type="EMBL" id="JBHTIS010000232">
    <property type="protein sequence ID" value="MFD1045201.1"/>
    <property type="molecule type" value="Genomic_DNA"/>
</dbReference>
<evidence type="ECO:0008006" key="3">
    <source>
        <dbReference type="Google" id="ProtNLM"/>
    </source>
</evidence>
<keyword evidence="2" id="KW-1185">Reference proteome</keyword>
<dbReference type="Proteomes" id="UP001597045">
    <property type="component" value="Unassembled WGS sequence"/>
</dbReference>
<comment type="caution">
    <text evidence="1">The sequence shown here is derived from an EMBL/GenBank/DDBJ whole genome shotgun (WGS) entry which is preliminary data.</text>
</comment>
<proteinExistence type="predicted"/>
<organism evidence="1 2">
    <name type="scientific">Kibdelosporangium lantanae</name>
    <dbReference type="NCBI Taxonomy" id="1497396"/>
    <lineage>
        <taxon>Bacteria</taxon>
        <taxon>Bacillati</taxon>
        <taxon>Actinomycetota</taxon>
        <taxon>Actinomycetes</taxon>
        <taxon>Pseudonocardiales</taxon>
        <taxon>Pseudonocardiaceae</taxon>
        <taxon>Kibdelosporangium</taxon>
    </lineage>
</organism>
<accession>A0ABW3M3M4</accession>
<name>A0ABW3M3M4_9PSEU</name>
<evidence type="ECO:0000313" key="2">
    <source>
        <dbReference type="Proteomes" id="UP001597045"/>
    </source>
</evidence>
<reference evidence="2" key="1">
    <citation type="journal article" date="2019" name="Int. J. Syst. Evol. Microbiol.">
        <title>The Global Catalogue of Microorganisms (GCM) 10K type strain sequencing project: providing services to taxonomists for standard genome sequencing and annotation.</title>
        <authorList>
            <consortium name="The Broad Institute Genomics Platform"/>
            <consortium name="The Broad Institute Genome Sequencing Center for Infectious Disease"/>
            <person name="Wu L."/>
            <person name="Ma J."/>
        </authorList>
    </citation>
    <scope>NUCLEOTIDE SEQUENCE [LARGE SCALE GENOMIC DNA]</scope>
    <source>
        <strain evidence="2">JCM 31486</strain>
    </source>
</reference>